<feature type="transmembrane region" description="Helical" evidence="6">
    <location>
        <begin position="247"/>
        <end position="271"/>
    </location>
</feature>
<evidence type="ECO:0000256" key="4">
    <source>
        <dbReference type="ARBA" id="ARBA00022989"/>
    </source>
</evidence>
<dbReference type="AlphaFoldDB" id="A0A411Z6N2"/>
<feature type="transmembrane region" description="Helical" evidence="6">
    <location>
        <begin position="131"/>
        <end position="157"/>
    </location>
</feature>
<evidence type="ECO:0000256" key="5">
    <source>
        <dbReference type="ARBA" id="ARBA00023136"/>
    </source>
</evidence>
<keyword evidence="4 6" id="KW-1133">Transmembrane helix</keyword>
<feature type="transmembrane region" description="Helical" evidence="6">
    <location>
        <begin position="64"/>
        <end position="91"/>
    </location>
</feature>
<keyword evidence="3 6" id="KW-0812">Transmembrane</keyword>
<gene>
    <name evidence="7" type="ORF">D1012_00630</name>
</gene>
<evidence type="ECO:0000256" key="6">
    <source>
        <dbReference type="SAM" id="Phobius"/>
    </source>
</evidence>
<evidence type="ECO:0000256" key="3">
    <source>
        <dbReference type="ARBA" id="ARBA00022692"/>
    </source>
</evidence>
<proteinExistence type="predicted"/>
<sequence>MENPPVGAIFSPGNGLCKVNPNRHTHVAQGQTTGIDGRMKQRLLKTYDFVSAVWGRINDGHFGLIAAGVAFYAMFAVFPGLAASVAIWGLMADPKVIEEYLDVGEQFLPTDAALLIHDQVMGLLATPRATLGWATFVSLMIALYSARAGVSALITGLDVVNRTKPRGWIWGWVVDIALTLALILAIIVGLATIVVVPLVLKFIDFGPAEEWFLSVLPWVAMFVLVLSCLSILYHFGPNLPSGNGRPWVSVGVLVAAVTWSAVSFAFSAYLANFDSYNRIYGSIGAVVALLMWLYLGVLAVLLGGAVNAELTAPRNRQANPLA</sequence>
<dbReference type="InterPro" id="IPR017039">
    <property type="entry name" value="Virul_fac_BrkB"/>
</dbReference>
<keyword evidence="2" id="KW-1003">Cell membrane</keyword>
<feature type="transmembrane region" description="Helical" evidence="6">
    <location>
        <begin position="211"/>
        <end position="235"/>
    </location>
</feature>
<dbReference type="NCBIfam" id="TIGR00765">
    <property type="entry name" value="yihY_not_rbn"/>
    <property type="match status" value="1"/>
</dbReference>
<evidence type="ECO:0000256" key="1">
    <source>
        <dbReference type="ARBA" id="ARBA00004651"/>
    </source>
</evidence>
<name>A0A411Z6N2_9RHOB</name>
<dbReference type="Pfam" id="PF03631">
    <property type="entry name" value="Virul_fac_BrkB"/>
    <property type="match status" value="1"/>
</dbReference>
<dbReference type="PANTHER" id="PTHR30213:SF0">
    <property type="entry name" value="UPF0761 MEMBRANE PROTEIN YIHY"/>
    <property type="match status" value="1"/>
</dbReference>
<accession>A0A411Z6N2</accession>
<evidence type="ECO:0000313" key="7">
    <source>
        <dbReference type="EMBL" id="RGP38672.1"/>
    </source>
</evidence>
<organism evidence="7 8">
    <name type="scientific">Pseudotabrizicola alkalilacus</name>
    <dbReference type="NCBI Taxonomy" id="2305252"/>
    <lineage>
        <taxon>Bacteria</taxon>
        <taxon>Pseudomonadati</taxon>
        <taxon>Pseudomonadota</taxon>
        <taxon>Alphaproteobacteria</taxon>
        <taxon>Rhodobacterales</taxon>
        <taxon>Paracoccaceae</taxon>
        <taxon>Pseudotabrizicola</taxon>
    </lineage>
</organism>
<dbReference type="Proteomes" id="UP000284547">
    <property type="component" value="Unassembled WGS sequence"/>
</dbReference>
<protein>
    <submittedName>
        <fullName evidence="7">YihY/virulence factor BrkB family protein</fullName>
    </submittedName>
</protein>
<keyword evidence="8" id="KW-1185">Reference proteome</keyword>
<keyword evidence="5 6" id="KW-0472">Membrane</keyword>
<dbReference type="PANTHER" id="PTHR30213">
    <property type="entry name" value="INNER MEMBRANE PROTEIN YHJD"/>
    <property type="match status" value="1"/>
</dbReference>
<feature type="transmembrane region" description="Helical" evidence="6">
    <location>
        <begin position="169"/>
        <end position="199"/>
    </location>
</feature>
<dbReference type="PIRSF" id="PIRSF035875">
    <property type="entry name" value="RNase_BN"/>
    <property type="match status" value="1"/>
</dbReference>
<feature type="transmembrane region" description="Helical" evidence="6">
    <location>
        <begin position="283"/>
        <end position="306"/>
    </location>
</feature>
<reference evidence="7 8" key="1">
    <citation type="submission" date="2018-08" db="EMBL/GenBank/DDBJ databases">
        <title>Flavobacterium tibetense sp. nov., isolated from a wetland YonghuCo on Tibetan Plateau.</title>
        <authorList>
            <person name="Phurbu D."/>
            <person name="Lu H."/>
            <person name="Xing P."/>
        </authorList>
    </citation>
    <scope>NUCLEOTIDE SEQUENCE [LARGE SCALE GENOMIC DNA]</scope>
    <source>
        <strain evidence="7 8">DJC</strain>
    </source>
</reference>
<dbReference type="EMBL" id="QWEY01000001">
    <property type="protein sequence ID" value="RGP38672.1"/>
    <property type="molecule type" value="Genomic_DNA"/>
</dbReference>
<comment type="caution">
    <text evidence="7">The sequence shown here is derived from an EMBL/GenBank/DDBJ whole genome shotgun (WGS) entry which is preliminary data.</text>
</comment>
<comment type="subcellular location">
    <subcellularLocation>
        <location evidence="1">Cell membrane</location>
        <topology evidence="1">Multi-pass membrane protein</topology>
    </subcellularLocation>
</comment>
<dbReference type="GO" id="GO:0005886">
    <property type="term" value="C:plasma membrane"/>
    <property type="evidence" value="ECO:0007669"/>
    <property type="project" value="UniProtKB-SubCell"/>
</dbReference>
<evidence type="ECO:0000313" key="8">
    <source>
        <dbReference type="Proteomes" id="UP000284547"/>
    </source>
</evidence>
<evidence type="ECO:0000256" key="2">
    <source>
        <dbReference type="ARBA" id="ARBA00022475"/>
    </source>
</evidence>